<protein>
    <submittedName>
        <fullName evidence="1">Uncharacterized protein</fullName>
    </submittedName>
</protein>
<name>A0ACC3D358_9PEZI</name>
<sequence length="376" mass="42696">MSDLIHISETQRPLLGLFLELHQFLQYWGKDRMNGTEQAGESSSAPPAQIGLRGSSPKDVTGHVCVICLEAITDRAVAVPCNHYLFDFLCLASWLQESSTCPLCKAEVKEVQYHFVGPEDYKTYPVVSTAKPQSTTSNRPSTQHHTRFDARYRPYRPRPPRSARTPPPDDEIALLQRRHVYAHNLYSLHVGTNRLSRYRDLTPHLFASSPDLQSRARTWIRRELRVFSYLGSNEQLGGGGTAAAGGGGGNAEFLLEYIIAILRTVDIKASDGQAEEMLKEFLGREDARLFLHELGSWLRSPYARVGDWDAHVRYREKLPTRFDESGTAVGSESEKGQEEQRDGGQRRGADRYRPAVDERSRRDRQVEDARRRWDPD</sequence>
<reference evidence="1" key="1">
    <citation type="submission" date="2024-09" db="EMBL/GenBank/DDBJ databases">
        <title>Black Yeasts Isolated from many extreme environments.</title>
        <authorList>
            <person name="Coleine C."/>
            <person name="Stajich J.E."/>
            <person name="Selbmann L."/>
        </authorList>
    </citation>
    <scope>NUCLEOTIDE SEQUENCE</scope>
    <source>
        <strain evidence="1">CCFEE 5737</strain>
    </source>
</reference>
<evidence type="ECO:0000313" key="1">
    <source>
        <dbReference type="EMBL" id="KAK3061109.1"/>
    </source>
</evidence>
<keyword evidence="2" id="KW-1185">Reference proteome</keyword>
<proteinExistence type="predicted"/>
<evidence type="ECO:0000313" key="2">
    <source>
        <dbReference type="Proteomes" id="UP001186974"/>
    </source>
</evidence>
<organism evidence="1 2">
    <name type="scientific">Coniosporium uncinatum</name>
    <dbReference type="NCBI Taxonomy" id="93489"/>
    <lineage>
        <taxon>Eukaryota</taxon>
        <taxon>Fungi</taxon>
        <taxon>Dikarya</taxon>
        <taxon>Ascomycota</taxon>
        <taxon>Pezizomycotina</taxon>
        <taxon>Dothideomycetes</taxon>
        <taxon>Dothideomycetes incertae sedis</taxon>
        <taxon>Coniosporium</taxon>
    </lineage>
</organism>
<dbReference type="Proteomes" id="UP001186974">
    <property type="component" value="Unassembled WGS sequence"/>
</dbReference>
<gene>
    <name evidence="1" type="ORF">LTS18_007000</name>
</gene>
<dbReference type="EMBL" id="JAWDJW010008062">
    <property type="protein sequence ID" value="KAK3061109.1"/>
    <property type="molecule type" value="Genomic_DNA"/>
</dbReference>
<accession>A0ACC3D358</accession>
<comment type="caution">
    <text evidence="1">The sequence shown here is derived from an EMBL/GenBank/DDBJ whole genome shotgun (WGS) entry which is preliminary data.</text>
</comment>